<keyword evidence="3 7" id="KW-0479">Metal-binding</keyword>
<dbReference type="GO" id="GO:0046872">
    <property type="term" value="F:metal ion binding"/>
    <property type="evidence" value="ECO:0007669"/>
    <property type="project" value="UniProtKB-UniRule"/>
</dbReference>
<dbReference type="Gene3D" id="3.40.390.10">
    <property type="entry name" value="Collagenase (Catalytic Domain)"/>
    <property type="match status" value="1"/>
</dbReference>
<dbReference type="FunFam" id="3.40.390.10:FF:000009">
    <property type="entry name" value="Oligopeptidase A"/>
    <property type="match status" value="1"/>
</dbReference>
<gene>
    <name evidence="9" type="ORF">ASILVAE211_08475</name>
</gene>
<dbReference type="InterPro" id="IPR024079">
    <property type="entry name" value="MetalloPept_cat_dom_sf"/>
</dbReference>
<evidence type="ECO:0000256" key="5">
    <source>
        <dbReference type="ARBA" id="ARBA00022833"/>
    </source>
</evidence>
<comment type="cofactor">
    <cofactor evidence="7">
        <name>Zn(2+)</name>
        <dbReference type="ChEBI" id="CHEBI:29105"/>
    </cofactor>
    <text evidence="7">Binds 1 zinc ion.</text>
</comment>
<dbReference type="InterPro" id="IPR001567">
    <property type="entry name" value="Pept_M3A_M3B_dom"/>
</dbReference>
<evidence type="ECO:0000256" key="6">
    <source>
        <dbReference type="ARBA" id="ARBA00023049"/>
    </source>
</evidence>
<dbReference type="EMBL" id="JAESVB010000003">
    <property type="protein sequence ID" value="MCB8875211.1"/>
    <property type="molecule type" value="Genomic_DNA"/>
</dbReference>
<dbReference type="InterPro" id="IPR024077">
    <property type="entry name" value="Neurolysin/TOP_dom2"/>
</dbReference>
<dbReference type="Gene3D" id="1.10.1370.10">
    <property type="entry name" value="Neurolysin, domain 3"/>
    <property type="match status" value="1"/>
</dbReference>
<comment type="similarity">
    <text evidence="1 7">Belongs to the peptidase M3 family.</text>
</comment>
<reference evidence="9" key="2">
    <citation type="submission" date="2021-01" db="EMBL/GenBank/DDBJ databases">
        <authorList>
            <person name="Mieszkin S."/>
            <person name="Pouder E."/>
            <person name="Alain K."/>
        </authorList>
    </citation>
    <scope>NUCLEOTIDE SEQUENCE</scope>
    <source>
        <strain evidence="9">HW T2.11</strain>
    </source>
</reference>
<dbReference type="GO" id="GO:0004180">
    <property type="term" value="F:carboxypeptidase activity"/>
    <property type="evidence" value="ECO:0007669"/>
    <property type="project" value="TreeGrafter"/>
</dbReference>
<evidence type="ECO:0000313" key="9">
    <source>
        <dbReference type="EMBL" id="MCB8875211.1"/>
    </source>
</evidence>
<dbReference type="GO" id="GO:0006508">
    <property type="term" value="P:proteolysis"/>
    <property type="evidence" value="ECO:0007669"/>
    <property type="project" value="UniProtKB-KW"/>
</dbReference>
<proteinExistence type="inferred from homology"/>
<evidence type="ECO:0000256" key="4">
    <source>
        <dbReference type="ARBA" id="ARBA00022801"/>
    </source>
</evidence>
<dbReference type="CDD" id="cd06456">
    <property type="entry name" value="M3A_DCP"/>
    <property type="match status" value="1"/>
</dbReference>
<sequence length="676" mass="74276">MNKDNPLLCPWTTPFGVPPFDVIEPAHFAPAFDAAMAENLAEIAAIGQNPDAPSFINTVEALERSGRLLNRVGAVFHNLVSSQGGEALEALDTELAPKLAQHGMKVALDPALFARIAALHDTSEALGLDEDQKRLLDRSYLGFIRSGAALDEAGRARMTAISERLAALHTAFGQNVLHDEKAWFLPLGEADLDGLPDFVRAGAREAAVERKLDGYAITLSRSLIEPFLTFSARRDLRQTAYEAWIARGVHPGAHDNRVLIPEILALRAERAKLLGFADFAGFRLADSMAGSPVAAEALLAEVWEPAKSKAAAERDRLQAAAKAEGANDAIAPWDWRYYAEKVRQADYALDETELKPYFQLEQLQQAVFDTAGRLFGLSFVPLPDLPMYHPDVRAYEVRDAGGHVGIFLADHYARSDKRSGAWMSSFRDQEAMDAAVSPIIVNNNNFAKSQPTLLSFDDAETMFHEFGHALHGLLSRVRYPSQSGTSVRRDFVEMPSQIYEHWLSVPETLKTYATHYQTGAPIPDALVERLLAARGFNEGFGTVEYTSAALIDMALHQHPDPASIDIEAYEREFLAGIGMPAEIGIRHRPAHFQHLFAGGGYAAGYYSYMWSEVLDADGFEAFKEAGDVFDPVMAAKLRVLLSAGDTRDPMALYVDFRGRPPQTAALLRSRDLIPAA</sequence>
<dbReference type="GO" id="GO:0004222">
    <property type="term" value="F:metalloendopeptidase activity"/>
    <property type="evidence" value="ECO:0007669"/>
    <property type="project" value="InterPro"/>
</dbReference>
<keyword evidence="6 7" id="KW-0482">Metalloprotease</keyword>
<evidence type="ECO:0000259" key="8">
    <source>
        <dbReference type="Pfam" id="PF01432"/>
    </source>
</evidence>
<dbReference type="AlphaFoldDB" id="A0A963YQZ1"/>
<dbReference type="Proteomes" id="UP000708298">
    <property type="component" value="Unassembled WGS sequence"/>
</dbReference>
<keyword evidence="10" id="KW-1185">Reference proteome</keyword>
<organism evidence="9 10">
    <name type="scientific">Acidisoma silvae</name>
    <dbReference type="NCBI Taxonomy" id="2802396"/>
    <lineage>
        <taxon>Bacteria</taxon>
        <taxon>Pseudomonadati</taxon>
        <taxon>Pseudomonadota</taxon>
        <taxon>Alphaproteobacteria</taxon>
        <taxon>Acetobacterales</taxon>
        <taxon>Acidocellaceae</taxon>
        <taxon>Acidisoma</taxon>
    </lineage>
</organism>
<keyword evidence="2 7" id="KW-0645">Protease</keyword>
<evidence type="ECO:0000256" key="7">
    <source>
        <dbReference type="RuleBase" id="RU003435"/>
    </source>
</evidence>
<dbReference type="Pfam" id="PF01432">
    <property type="entry name" value="Peptidase_M3"/>
    <property type="match status" value="1"/>
</dbReference>
<keyword evidence="5 7" id="KW-0862">Zinc</keyword>
<dbReference type="RefSeq" id="WP_227320880.1">
    <property type="nucleotide sequence ID" value="NZ_JAESVB010000003.1"/>
</dbReference>
<protein>
    <submittedName>
        <fullName evidence="9">M3 family metallopeptidase</fullName>
    </submittedName>
</protein>
<accession>A0A963YQZ1</accession>
<dbReference type="Gene3D" id="1.10.1370.40">
    <property type="match status" value="1"/>
</dbReference>
<evidence type="ECO:0000256" key="3">
    <source>
        <dbReference type="ARBA" id="ARBA00022723"/>
    </source>
</evidence>
<dbReference type="GO" id="GO:0005829">
    <property type="term" value="C:cytosol"/>
    <property type="evidence" value="ECO:0007669"/>
    <property type="project" value="TreeGrafter"/>
</dbReference>
<name>A0A963YQZ1_9PROT</name>
<dbReference type="PANTHER" id="PTHR43660">
    <property type="entry name" value="DIPEPTIDYL CARBOXYPEPTIDASE"/>
    <property type="match status" value="1"/>
</dbReference>
<evidence type="ECO:0000313" key="10">
    <source>
        <dbReference type="Proteomes" id="UP000708298"/>
    </source>
</evidence>
<reference evidence="9" key="1">
    <citation type="journal article" date="2021" name="Microorganisms">
        <title>Acidisoma silvae sp. nov. and Acidisomacellulosilytica sp. nov., Two Acidophilic Bacteria Isolated from Decaying Wood, Hydrolyzing Cellulose and Producing Poly-3-hydroxybutyrate.</title>
        <authorList>
            <person name="Mieszkin S."/>
            <person name="Pouder E."/>
            <person name="Uroz S."/>
            <person name="Simon-Colin C."/>
            <person name="Alain K."/>
        </authorList>
    </citation>
    <scope>NUCLEOTIDE SEQUENCE</scope>
    <source>
        <strain evidence="9">HW T2.11</strain>
    </source>
</reference>
<comment type="caution">
    <text evidence="9">The sequence shown here is derived from an EMBL/GenBank/DDBJ whole genome shotgun (WGS) entry which is preliminary data.</text>
</comment>
<dbReference type="InterPro" id="IPR045090">
    <property type="entry name" value="Pept_M3A_M3B"/>
</dbReference>
<dbReference type="PANTHER" id="PTHR43660:SF1">
    <property type="entry name" value="DIPEPTIDYL CARBOXYPEPTIDASE"/>
    <property type="match status" value="1"/>
</dbReference>
<evidence type="ECO:0000256" key="1">
    <source>
        <dbReference type="ARBA" id="ARBA00006040"/>
    </source>
</evidence>
<feature type="domain" description="Peptidase M3A/M3B catalytic" evidence="8">
    <location>
        <begin position="229"/>
        <end position="670"/>
    </location>
</feature>
<keyword evidence="4 7" id="KW-0378">Hydrolase</keyword>
<dbReference type="InterPro" id="IPR034005">
    <property type="entry name" value="M3A_DCP"/>
</dbReference>
<dbReference type="SUPFAM" id="SSF55486">
    <property type="entry name" value="Metalloproteases ('zincins'), catalytic domain"/>
    <property type="match status" value="1"/>
</dbReference>
<evidence type="ECO:0000256" key="2">
    <source>
        <dbReference type="ARBA" id="ARBA00022670"/>
    </source>
</evidence>